<name>A0A5S6RBF9_ORYSJ</name>
<evidence type="ECO:0000313" key="2">
    <source>
        <dbReference type="EMBL" id="AAL25192.1"/>
    </source>
</evidence>
<reference evidence="3" key="4">
    <citation type="journal article" date="2008" name="Nucleic Acids Res.">
        <title>The rice annotation project database (RAP-DB): 2008 update.</title>
        <authorList>
            <consortium name="The rice annotation project (RAP)"/>
        </authorList>
    </citation>
    <scope>GENOME REANNOTATION</scope>
    <source>
        <strain evidence="3">cv. Nipponbare</strain>
    </source>
</reference>
<evidence type="ECO:0000313" key="1">
    <source>
        <dbReference type="EMBL" id="AAK63872.1"/>
    </source>
</evidence>
<dbReference type="AlphaFoldDB" id="A0A5S6RBF9"/>
<reference evidence="1" key="1">
    <citation type="submission" date="2002-02" db="EMBL/GenBank/DDBJ databases">
        <title>Rice Genomic Sequence.</title>
        <authorList>
            <person name="Wing R.A."/>
            <person name="Frisch D."/>
            <person name="Presting G."/>
            <person name="Wood T."/>
            <person name="Yu Y."/>
            <person name="Soderlund C."/>
            <person name="Kim H.-R."/>
            <person name="Rambo T."/>
            <person name="Henry D."/>
            <person name="Simmons J."/>
        </authorList>
    </citation>
    <scope>NUCLEOTIDE SEQUENCE</scope>
</reference>
<reference evidence="3" key="3">
    <citation type="journal article" date="2005" name="Nature">
        <title>The map-based sequence of the rice genome.</title>
        <authorList>
            <consortium name="International rice genome sequencing project (IRGSP)"/>
            <person name="Matsumoto T."/>
            <person name="Wu J."/>
            <person name="Kanamori H."/>
            <person name="Katayose Y."/>
            <person name="Fujisawa M."/>
            <person name="Namiki N."/>
            <person name="Mizuno H."/>
            <person name="Yamamoto K."/>
            <person name="Antonio B.A."/>
            <person name="Baba T."/>
            <person name="Sakata K."/>
            <person name="Nagamura Y."/>
            <person name="Aoki H."/>
            <person name="Arikawa K."/>
            <person name="Arita K."/>
            <person name="Bito T."/>
            <person name="Chiden Y."/>
            <person name="Fujitsuka N."/>
            <person name="Fukunaka R."/>
            <person name="Hamada M."/>
            <person name="Harada C."/>
            <person name="Hayashi A."/>
            <person name="Hijishita S."/>
            <person name="Honda M."/>
            <person name="Hosokawa S."/>
            <person name="Ichikawa Y."/>
            <person name="Idonuma A."/>
            <person name="Iijima M."/>
            <person name="Ikeda M."/>
            <person name="Ikeno M."/>
            <person name="Ito K."/>
            <person name="Ito S."/>
            <person name="Ito T."/>
            <person name="Ito Y."/>
            <person name="Ito Y."/>
            <person name="Iwabuchi A."/>
            <person name="Kamiya K."/>
            <person name="Karasawa W."/>
            <person name="Kurita K."/>
            <person name="Katagiri S."/>
            <person name="Kikuta A."/>
            <person name="Kobayashi H."/>
            <person name="Kobayashi N."/>
            <person name="Machita K."/>
            <person name="Maehara T."/>
            <person name="Masukawa M."/>
            <person name="Mizubayashi T."/>
            <person name="Mukai Y."/>
            <person name="Nagasaki H."/>
            <person name="Nagata Y."/>
            <person name="Naito S."/>
            <person name="Nakashima M."/>
            <person name="Nakama Y."/>
            <person name="Nakamichi Y."/>
            <person name="Nakamura M."/>
            <person name="Meguro A."/>
            <person name="Negishi M."/>
            <person name="Ohta I."/>
            <person name="Ohta T."/>
            <person name="Okamoto M."/>
            <person name="Ono N."/>
            <person name="Saji S."/>
            <person name="Sakaguchi M."/>
            <person name="Sakai K."/>
            <person name="Shibata M."/>
            <person name="Shimokawa T."/>
            <person name="Song J."/>
            <person name="Takazaki Y."/>
            <person name="Terasawa K."/>
            <person name="Tsugane M."/>
            <person name="Tsuji K."/>
            <person name="Ueda S."/>
            <person name="Waki K."/>
            <person name="Yamagata H."/>
            <person name="Yamamoto M."/>
            <person name="Yamamoto S."/>
            <person name="Yamane H."/>
            <person name="Yoshiki S."/>
            <person name="Yoshihara R."/>
            <person name="Yukawa K."/>
            <person name="Zhong H."/>
            <person name="Yano M."/>
            <person name="Yuan Q."/>
            <person name="Ouyang S."/>
            <person name="Liu J."/>
            <person name="Jones K.M."/>
            <person name="Gansberger K."/>
            <person name="Moffat K."/>
            <person name="Hill J."/>
            <person name="Bera J."/>
            <person name="Fadrosh D."/>
            <person name="Jin S."/>
            <person name="Johri S."/>
            <person name="Kim M."/>
            <person name="Overton L."/>
            <person name="Reardon M."/>
            <person name="Tsitrin T."/>
            <person name="Vuong H."/>
            <person name="Weaver B."/>
            <person name="Ciecko A."/>
            <person name="Tallon L."/>
            <person name="Jackson J."/>
            <person name="Pai G."/>
            <person name="Aken S.V."/>
            <person name="Utterback T."/>
            <person name="Reidmuller S."/>
            <person name="Feldblyum T."/>
            <person name="Hsiao J."/>
            <person name="Zismann V."/>
            <person name="Iobst S."/>
            <person name="de Vazeille A.R."/>
            <person name="Buell C.R."/>
            <person name="Ying K."/>
            <person name="Li Y."/>
            <person name="Lu T."/>
            <person name="Huang Y."/>
            <person name="Zhao Q."/>
            <person name="Feng Q."/>
            <person name="Zhang L."/>
            <person name="Zhu J."/>
            <person name="Weng Q."/>
            <person name="Mu J."/>
            <person name="Lu Y."/>
            <person name="Fan D."/>
            <person name="Liu Y."/>
            <person name="Guan J."/>
            <person name="Zhang Y."/>
            <person name="Yu S."/>
            <person name="Liu X."/>
            <person name="Zhang Y."/>
            <person name="Hong G."/>
            <person name="Han B."/>
            <person name="Choisne N."/>
            <person name="Demange N."/>
            <person name="Orjeda G."/>
            <person name="Samain S."/>
            <person name="Cattolico L."/>
            <person name="Pelletier E."/>
            <person name="Couloux A."/>
            <person name="Segurens B."/>
            <person name="Wincker P."/>
            <person name="D'Hont A."/>
            <person name="Scarpelli C."/>
            <person name="Weissenbach J."/>
            <person name="Salanoubat M."/>
            <person name="Quetier F."/>
            <person name="Yu Y."/>
            <person name="Kim H.R."/>
            <person name="Rambo T."/>
            <person name="Currie J."/>
            <person name="Collura K."/>
            <person name="Luo M."/>
            <person name="Yang T."/>
            <person name="Ammiraju J.S.S."/>
            <person name="Engler F."/>
            <person name="Soderlund C."/>
            <person name="Wing R.A."/>
            <person name="Palmer L.E."/>
            <person name="de la Bastide M."/>
            <person name="Spiegel L."/>
            <person name="Nascimento L."/>
            <person name="Zutavern T."/>
            <person name="O'Shaughnessy A."/>
            <person name="Dike S."/>
            <person name="Dedhia N."/>
            <person name="Preston R."/>
            <person name="Balija V."/>
            <person name="McCombie W.R."/>
            <person name="Chow T."/>
            <person name="Chen H."/>
            <person name="Chung M."/>
            <person name="Chen C."/>
            <person name="Shaw J."/>
            <person name="Wu H."/>
            <person name="Hsiao K."/>
            <person name="Chao Y."/>
            <person name="Chu M."/>
            <person name="Cheng C."/>
            <person name="Hour A."/>
            <person name="Lee P."/>
            <person name="Lin S."/>
            <person name="Lin Y."/>
            <person name="Liou J."/>
            <person name="Liu S."/>
            <person name="Hsing Y."/>
            <person name="Raghuvanshi S."/>
            <person name="Mohanty A."/>
            <person name="Bharti A.K."/>
            <person name="Gaur A."/>
            <person name="Gupta V."/>
            <person name="Kumar D."/>
            <person name="Ravi V."/>
            <person name="Vij S."/>
            <person name="Kapur A."/>
            <person name="Khurana P."/>
            <person name="Khurana P."/>
            <person name="Khurana J.P."/>
            <person name="Tyagi A.K."/>
            <person name="Gaikwad K."/>
            <person name="Singh A."/>
            <person name="Dalal V."/>
            <person name="Srivastava S."/>
            <person name="Dixit A."/>
            <person name="Pal A.K."/>
            <person name="Ghazi I.A."/>
            <person name="Yadav M."/>
            <person name="Pandit A."/>
            <person name="Bhargava A."/>
            <person name="Sureshbabu K."/>
            <person name="Batra K."/>
            <person name="Sharma T.R."/>
            <person name="Mohapatra T."/>
            <person name="Singh N.K."/>
            <person name="Messing J."/>
            <person name="Nelson A.B."/>
            <person name="Fuks G."/>
            <person name="Kavchok S."/>
            <person name="Keizer G."/>
            <person name="Linton E."/>
            <person name="Llaca V."/>
            <person name="Song R."/>
            <person name="Tanyolac B."/>
            <person name="Young S."/>
            <person name="Ho-Il K."/>
            <person name="Hahn J.H."/>
            <person name="Sangsakoo G."/>
            <person name="Vanavichit A."/>
            <person name="de Mattos Luiz.A.T."/>
            <person name="Zimmer P.D."/>
            <person name="Malone G."/>
            <person name="Dellagostin O."/>
            <person name="de Oliveira A.C."/>
            <person name="Bevan M."/>
            <person name="Bancroft I."/>
            <person name="Minx P."/>
            <person name="Cordum H."/>
            <person name="Wilson R."/>
            <person name="Cheng Z."/>
            <person name="Jin W."/>
            <person name="Jiang J."/>
            <person name="Leong S.A."/>
            <person name="Iwama H."/>
            <person name="Gojobori T."/>
            <person name="Itoh T."/>
            <person name="Niimura Y."/>
            <person name="Fujii Y."/>
            <person name="Habara T."/>
            <person name="Sakai H."/>
            <person name="Sato Y."/>
            <person name="Wilson G."/>
            <person name="Kumar K."/>
            <person name="McCouch S."/>
            <person name="Juretic N."/>
            <person name="Hoen D."/>
            <person name="Wright S."/>
            <person name="Bruskiewich R."/>
            <person name="Bureau T."/>
            <person name="Miyao A."/>
            <person name="Hirochika H."/>
            <person name="Nishikawa T."/>
            <person name="Kadowaki K."/>
            <person name="Sugiura M."/>
            <person name="Burr B."/>
            <person name="Sasaki T."/>
        </authorList>
    </citation>
    <scope>NUCLEOTIDE SEQUENCE [LARGE SCALE GENOMIC DNA]</scope>
    <source>
        <strain evidence="3">cv. Nipponbare</strain>
    </source>
</reference>
<organism evidence="2 3">
    <name type="scientific">Oryza sativa subsp. japonica</name>
    <name type="common">Rice</name>
    <dbReference type="NCBI Taxonomy" id="39947"/>
    <lineage>
        <taxon>Eukaryota</taxon>
        <taxon>Viridiplantae</taxon>
        <taxon>Streptophyta</taxon>
        <taxon>Embryophyta</taxon>
        <taxon>Tracheophyta</taxon>
        <taxon>Spermatophyta</taxon>
        <taxon>Magnoliopsida</taxon>
        <taxon>Liliopsida</taxon>
        <taxon>Poales</taxon>
        <taxon>Poaceae</taxon>
        <taxon>BOP clade</taxon>
        <taxon>Oryzoideae</taxon>
        <taxon>Oryzeae</taxon>
        <taxon>Oryzinae</taxon>
        <taxon>Oryza</taxon>
        <taxon>Oryza sativa</taxon>
    </lineage>
</organism>
<dbReference type="EMBL" id="AC079852">
    <property type="protein sequence ID" value="AAL25192.1"/>
    <property type="molecule type" value="Genomic_DNA"/>
</dbReference>
<dbReference type="EMBL" id="AC074105">
    <property type="protein sequence ID" value="AAK63872.1"/>
    <property type="molecule type" value="Genomic_DNA"/>
</dbReference>
<gene>
    <name evidence="1" type="ORF">OSJNBa0030B02.1</name>
    <name evidence="2" type="ORF">OSJNBa0034A02.25</name>
</gene>
<protein>
    <submittedName>
        <fullName evidence="2">Uncharacterized protein</fullName>
    </submittedName>
</protein>
<sequence>MEIAVREIATYWFEDQRTCRIISRTPMEIAVREIATYWFEDQRASTIISRTPMELAVREIPTYWFKNQRASRIISRTPMEVAVREIATYWFENQRASRIISRTPMEEIATYWFENQLASRIISRTPMEVCYVLVREPASCFRIGHGMWWVHNPDRYYGNTLIINLLSQEELDLKQFLNRLAMLLKDEEIKWYQRDKVKDLLEDDSNTKYFQFVANGWDREKDGWDGMIEGILDEPCFSLERHGRMRMG</sequence>
<dbReference type="Proteomes" id="UP000000763">
    <property type="component" value="Chromosome 10"/>
</dbReference>
<accession>A0A5S6RBF9</accession>
<reference evidence="2" key="2">
    <citation type="submission" date="2002-02" db="EMBL/GenBank/DDBJ databases">
        <title>Rice Genomic Sequence.</title>
        <authorList>
            <person name="Wing R.A."/>
            <person name="Yu Y."/>
            <person name="Soderlund C."/>
            <person name="Chen M."/>
            <person name="Kim H.-R."/>
            <person name="Rambo T."/>
            <person name="Saski C."/>
            <person name="Henry D."/>
            <person name="Oates R."/>
            <person name="Simmons J."/>
            <person name="Wilson R."/>
            <person name="Minx P."/>
            <person name="Du H."/>
        </authorList>
    </citation>
    <scope>NUCLEOTIDE SEQUENCE</scope>
</reference>
<evidence type="ECO:0000313" key="3">
    <source>
        <dbReference type="Proteomes" id="UP000000763"/>
    </source>
</evidence>
<proteinExistence type="predicted"/>